<dbReference type="Proteomes" id="UP000541444">
    <property type="component" value="Unassembled WGS sequence"/>
</dbReference>
<reference evidence="1 2" key="1">
    <citation type="journal article" date="2020" name="IScience">
        <title>Genome Sequencing of the Endangered Kingdonia uniflora (Circaeasteraceae, Ranunculales) Reveals Potential Mechanisms of Evolutionary Specialization.</title>
        <authorList>
            <person name="Sun Y."/>
            <person name="Deng T."/>
            <person name="Zhang A."/>
            <person name="Moore M.J."/>
            <person name="Landis J.B."/>
            <person name="Lin N."/>
            <person name="Zhang H."/>
            <person name="Zhang X."/>
            <person name="Huang J."/>
            <person name="Zhang X."/>
            <person name="Sun H."/>
            <person name="Wang H."/>
        </authorList>
    </citation>
    <scope>NUCLEOTIDE SEQUENCE [LARGE SCALE GENOMIC DNA]</scope>
    <source>
        <strain evidence="1">TB1705</strain>
        <tissue evidence="1">Leaf</tissue>
    </source>
</reference>
<protein>
    <submittedName>
        <fullName evidence="1">Uncharacterized protein</fullName>
    </submittedName>
</protein>
<proteinExistence type="predicted"/>
<dbReference type="AlphaFoldDB" id="A0A7J7MSE8"/>
<organism evidence="1 2">
    <name type="scientific">Kingdonia uniflora</name>
    <dbReference type="NCBI Taxonomy" id="39325"/>
    <lineage>
        <taxon>Eukaryota</taxon>
        <taxon>Viridiplantae</taxon>
        <taxon>Streptophyta</taxon>
        <taxon>Embryophyta</taxon>
        <taxon>Tracheophyta</taxon>
        <taxon>Spermatophyta</taxon>
        <taxon>Magnoliopsida</taxon>
        <taxon>Ranunculales</taxon>
        <taxon>Circaeasteraceae</taxon>
        <taxon>Kingdonia</taxon>
    </lineage>
</organism>
<name>A0A7J7MSE8_9MAGN</name>
<accession>A0A7J7MSE8</accession>
<evidence type="ECO:0000313" key="2">
    <source>
        <dbReference type="Proteomes" id="UP000541444"/>
    </source>
</evidence>
<keyword evidence="2" id="KW-1185">Reference proteome</keyword>
<gene>
    <name evidence="1" type="ORF">GIB67_037191</name>
</gene>
<evidence type="ECO:0000313" key="1">
    <source>
        <dbReference type="EMBL" id="KAF6157618.1"/>
    </source>
</evidence>
<comment type="caution">
    <text evidence="1">The sequence shown here is derived from an EMBL/GenBank/DDBJ whole genome shotgun (WGS) entry which is preliminary data.</text>
</comment>
<sequence length="173" mass="19169">MSDIVGINEAISPGSGIVVKTLCADFSDDEPNIKTEGGVGLGEDASVNTEIEVEAGLGGEASNDEEEVDEVNSWNRWVETNLDSLDIEEGYYSNHSSVDGDDCPTQADINRCDDEFRDLVKEYDNIFITEEAEVYHTILPVHNPGLEMVIGMEWPTVDTCRAFLRQWAIVKKH</sequence>
<dbReference type="EMBL" id="JACGCM010001272">
    <property type="protein sequence ID" value="KAF6157618.1"/>
    <property type="molecule type" value="Genomic_DNA"/>
</dbReference>